<evidence type="ECO:0000313" key="2">
    <source>
        <dbReference type="EMBL" id="BBD08387.1"/>
    </source>
</evidence>
<organism evidence="2 3">
    <name type="scientific">Desulfovibrio ferrophilus</name>
    <dbReference type="NCBI Taxonomy" id="241368"/>
    <lineage>
        <taxon>Bacteria</taxon>
        <taxon>Pseudomonadati</taxon>
        <taxon>Thermodesulfobacteriota</taxon>
        <taxon>Desulfovibrionia</taxon>
        <taxon>Desulfovibrionales</taxon>
        <taxon>Desulfovibrionaceae</taxon>
        <taxon>Desulfovibrio</taxon>
    </lineage>
</organism>
<dbReference type="Pfam" id="PF04015">
    <property type="entry name" value="DUF362"/>
    <property type="match status" value="1"/>
</dbReference>
<sequence>MSTTATPVALTHCPSYDTVVLTQSVASVFSAIDFAPASGTRVLIKPNLVSASKGPLGCSEPAMVRAACLWLKDHGCRVTVGDSPAFGSAKGVADKVGITAALKGLDVPIISLGKPRPLDLSFGGCIGLSAMACEADIILNLPRLKAHCQMTITASVKNLFGCVTGMRKAIAHTRFGEQDNRFEAMILDVAAALPPVVTLLDGVNCMHVTGPTGGETFELGLIGASNCPVSLDTALYSILHLSPGAIALWREAQARNTPGAQLHELSFPLEQPEAFDATGFEIPGQLTPVSFHPVRLAKGALKRVLTRLKETPGDQN</sequence>
<gene>
    <name evidence="2" type="ORF">DFE_1661</name>
</gene>
<feature type="domain" description="DUF362" evidence="1">
    <location>
        <begin position="42"/>
        <end position="235"/>
    </location>
</feature>
<accession>A0A2Z6AYP7</accession>
<protein>
    <recommendedName>
        <fullName evidence="1">DUF362 domain-containing protein</fullName>
    </recommendedName>
</protein>
<dbReference type="InterPro" id="IPR007160">
    <property type="entry name" value="DUF362"/>
</dbReference>
<evidence type="ECO:0000259" key="1">
    <source>
        <dbReference type="Pfam" id="PF04015"/>
    </source>
</evidence>
<dbReference type="KEGG" id="dfl:DFE_1661"/>
<name>A0A2Z6AYP7_9BACT</name>
<evidence type="ECO:0000313" key="3">
    <source>
        <dbReference type="Proteomes" id="UP000269883"/>
    </source>
</evidence>
<dbReference type="AlphaFoldDB" id="A0A2Z6AYP7"/>
<reference evidence="2 3" key="1">
    <citation type="journal article" date="2018" name="Sci. Adv.">
        <title>Multi-heme cytochromes provide a pathway for survival in energy-limited environments.</title>
        <authorList>
            <person name="Deng X."/>
            <person name="Dohmae N."/>
            <person name="Nealson K.H."/>
            <person name="Hashimoto K."/>
            <person name="Okamoto A."/>
        </authorList>
    </citation>
    <scope>NUCLEOTIDE SEQUENCE [LARGE SCALE GENOMIC DNA]</scope>
    <source>
        <strain evidence="2 3">IS5</strain>
    </source>
</reference>
<proteinExistence type="predicted"/>
<dbReference type="RefSeq" id="WP_126378439.1">
    <property type="nucleotide sequence ID" value="NZ_AP017378.1"/>
</dbReference>
<dbReference type="EMBL" id="AP017378">
    <property type="protein sequence ID" value="BBD08387.1"/>
    <property type="molecule type" value="Genomic_DNA"/>
</dbReference>
<dbReference type="OrthoDB" id="9807879at2"/>
<keyword evidence="3" id="KW-1185">Reference proteome</keyword>
<dbReference type="Proteomes" id="UP000269883">
    <property type="component" value="Chromosome"/>
</dbReference>